<evidence type="ECO:0000256" key="2">
    <source>
        <dbReference type="ARBA" id="ARBA00022737"/>
    </source>
</evidence>
<organism evidence="4 5">
    <name type="scientific">Plebeiibacterium sediminum</name>
    <dbReference type="NCBI Taxonomy" id="2992112"/>
    <lineage>
        <taxon>Bacteria</taxon>
        <taxon>Pseudomonadati</taxon>
        <taxon>Bacteroidota</taxon>
        <taxon>Bacteroidia</taxon>
        <taxon>Marinilabiliales</taxon>
        <taxon>Marinilabiliaceae</taxon>
        <taxon>Plebeiibacterium</taxon>
    </lineage>
</organism>
<dbReference type="InterPro" id="IPR015915">
    <property type="entry name" value="Kelch-typ_b-propeller"/>
</dbReference>
<evidence type="ECO:0000313" key="4">
    <source>
        <dbReference type="EMBL" id="MCW3785033.1"/>
    </source>
</evidence>
<dbReference type="PANTHER" id="PTHR24412">
    <property type="entry name" value="KELCH PROTEIN"/>
    <property type="match status" value="1"/>
</dbReference>
<feature type="signal peptide" evidence="3">
    <location>
        <begin position="1"/>
        <end position="20"/>
    </location>
</feature>
<name>A0AAE3M0X6_9BACT</name>
<proteinExistence type="predicted"/>
<keyword evidence="1" id="KW-0880">Kelch repeat</keyword>
<dbReference type="Proteomes" id="UP001209229">
    <property type="component" value="Unassembled WGS sequence"/>
</dbReference>
<reference evidence="4" key="1">
    <citation type="submission" date="2022-10" db="EMBL/GenBank/DDBJ databases">
        <authorList>
            <person name="Yu W.X."/>
        </authorList>
    </citation>
    <scope>NUCLEOTIDE SEQUENCE</scope>
    <source>
        <strain evidence="4">AAT</strain>
    </source>
</reference>
<dbReference type="SUPFAM" id="SSF117281">
    <property type="entry name" value="Kelch motif"/>
    <property type="match status" value="1"/>
</dbReference>
<comment type="caution">
    <text evidence="4">The sequence shown here is derived from an EMBL/GenBank/DDBJ whole genome shotgun (WGS) entry which is preliminary data.</text>
</comment>
<evidence type="ECO:0000256" key="3">
    <source>
        <dbReference type="SAM" id="SignalP"/>
    </source>
</evidence>
<evidence type="ECO:0000313" key="5">
    <source>
        <dbReference type="Proteomes" id="UP001209229"/>
    </source>
</evidence>
<dbReference type="PANTHER" id="PTHR24412:SF441">
    <property type="entry name" value="KELCH-LIKE PROTEIN 28"/>
    <property type="match status" value="1"/>
</dbReference>
<accession>A0AAE3M0X6</accession>
<dbReference type="AlphaFoldDB" id="A0AAE3M0X6"/>
<keyword evidence="2" id="KW-0677">Repeat</keyword>
<sequence>MIKQSIFFITALFISSLCFTGCSDDDDDYLGNWVEMGDFSGKVRSHAVTFTIGDKVYVGTGYDYDDDEKFADFWELTINGTSFQWKQIEALPGLARNRAVAFSSGSTGYVGLGSDEDDNKLKDFWAYTPGSGWTEVTAEFPGSARRDAVAFYVNGKGYVGTGEDDDLGNLNDFYSYDPNSNTWASISSIPYKRRSATTFVLDGEAYIVSGLDNGVSRDDFYRYDSTNDTWVELNRISDFTDSSFDNDYDNTIQRYDAVSFTMGGKAYLATGSANLETWEWDPMTDRWKQKTDFEGASRYGAVAFTLNDVGYVMTGGNGSYSFDDMWYFEPYEEYENKD</sequence>
<keyword evidence="5" id="KW-1185">Reference proteome</keyword>
<dbReference type="Pfam" id="PF24681">
    <property type="entry name" value="Kelch_KLHDC2_KLHL20_DRC7"/>
    <property type="match status" value="1"/>
</dbReference>
<dbReference type="EMBL" id="JAPDPJ010000001">
    <property type="protein sequence ID" value="MCW3785033.1"/>
    <property type="molecule type" value="Genomic_DNA"/>
</dbReference>
<feature type="chain" id="PRO_5042067282" evidence="3">
    <location>
        <begin position="21"/>
        <end position="338"/>
    </location>
</feature>
<keyword evidence="3" id="KW-0732">Signal</keyword>
<dbReference type="RefSeq" id="WP_301188604.1">
    <property type="nucleotide sequence ID" value="NZ_JAPDPJ010000001.1"/>
</dbReference>
<protein>
    <submittedName>
        <fullName evidence="4">Galactose oxidase</fullName>
    </submittedName>
</protein>
<evidence type="ECO:0000256" key="1">
    <source>
        <dbReference type="ARBA" id="ARBA00022441"/>
    </source>
</evidence>
<gene>
    <name evidence="4" type="ORF">OM075_01075</name>
</gene>
<dbReference type="Gene3D" id="2.120.10.80">
    <property type="entry name" value="Kelch-type beta propeller"/>
    <property type="match status" value="2"/>
</dbReference>